<dbReference type="OrthoDB" id="9806868at2"/>
<evidence type="ECO:0000313" key="1">
    <source>
        <dbReference type="EMBL" id="OSY36334.1"/>
    </source>
</evidence>
<organism evidence="1 2">
    <name type="scientific">Pseudonocardia autotrophica</name>
    <name type="common">Amycolata autotrophica</name>
    <name type="synonym">Nocardia autotrophica</name>
    <dbReference type="NCBI Taxonomy" id="2074"/>
    <lineage>
        <taxon>Bacteria</taxon>
        <taxon>Bacillati</taxon>
        <taxon>Actinomycetota</taxon>
        <taxon>Actinomycetes</taxon>
        <taxon>Pseudonocardiales</taxon>
        <taxon>Pseudonocardiaceae</taxon>
        <taxon>Pseudonocardia</taxon>
    </lineage>
</organism>
<dbReference type="RefSeq" id="WP_085915544.1">
    <property type="nucleotide sequence ID" value="NZ_AP018920.1"/>
</dbReference>
<reference evidence="1 2" key="1">
    <citation type="submission" date="2016-09" db="EMBL/GenBank/DDBJ databases">
        <title>Pseudonocardia autotrophica DSM535, a candidate organism with high potential of specific P450 cytochromes.</title>
        <authorList>
            <person name="Grumaz C."/>
            <person name="Vainshtein Y."/>
            <person name="Kirstahler P."/>
            <person name="Sohn K."/>
        </authorList>
    </citation>
    <scope>NUCLEOTIDE SEQUENCE [LARGE SCALE GENOMIC DNA]</scope>
    <source>
        <strain evidence="1 2">DSM 535</strain>
    </source>
</reference>
<sequence length="102" mass="11066">MADNASSLSPVLHYDDTETALRFLVDVVGFREAVIVRDDGGDVVPPNFGGRVVARSSSAGQNMLTGSTPAFELPRCTSSPMMWTPCMSEYDRQAGRSFSHHT</sequence>
<evidence type="ECO:0000313" key="2">
    <source>
        <dbReference type="Proteomes" id="UP000194360"/>
    </source>
</evidence>
<protein>
    <submittedName>
        <fullName evidence="1">Uncharacterized protein</fullName>
    </submittedName>
</protein>
<dbReference type="Gene3D" id="3.30.720.120">
    <property type="match status" value="1"/>
</dbReference>
<name>A0A1Y2MM40_PSEAH</name>
<accession>A0A1Y2MM40</accession>
<dbReference type="AlphaFoldDB" id="A0A1Y2MM40"/>
<keyword evidence="2" id="KW-1185">Reference proteome</keyword>
<dbReference type="Proteomes" id="UP000194360">
    <property type="component" value="Unassembled WGS sequence"/>
</dbReference>
<comment type="caution">
    <text evidence="1">The sequence shown here is derived from an EMBL/GenBank/DDBJ whole genome shotgun (WGS) entry which is preliminary data.</text>
</comment>
<proteinExistence type="predicted"/>
<gene>
    <name evidence="1" type="ORF">BG845_05411</name>
</gene>
<dbReference type="EMBL" id="MIGB01000040">
    <property type="protein sequence ID" value="OSY36334.1"/>
    <property type="molecule type" value="Genomic_DNA"/>
</dbReference>